<protein>
    <submittedName>
        <fullName evidence="2">Uncharacterized protein</fullName>
    </submittedName>
</protein>
<feature type="transmembrane region" description="Helical" evidence="1">
    <location>
        <begin position="50"/>
        <end position="68"/>
    </location>
</feature>
<keyword evidence="1" id="KW-0472">Membrane</keyword>
<feature type="transmembrane region" description="Helical" evidence="1">
    <location>
        <begin position="88"/>
        <end position="108"/>
    </location>
</feature>
<feature type="transmembrane region" description="Helical" evidence="1">
    <location>
        <begin position="153"/>
        <end position="170"/>
    </location>
</feature>
<keyword evidence="1" id="KW-1133">Transmembrane helix</keyword>
<gene>
    <name evidence="2" type="ORF">EV138_0914</name>
</gene>
<dbReference type="RefSeq" id="WP_133977172.1">
    <property type="nucleotide sequence ID" value="NZ_SOCE01000001.1"/>
</dbReference>
<accession>A0A4R7T6F5</accession>
<dbReference type="OrthoDB" id="9838277at2"/>
<evidence type="ECO:0000313" key="2">
    <source>
        <dbReference type="EMBL" id="TDU87391.1"/>
    </source>
</evidence>
<name>A0A4R7T6F5_9ACTN</name>
<reference evidence="2 3" key="1">
    <citation type="submission" date="2019-03" db="EMBL/GenBank/DDBJ databases">
        <title>Genomic Encyclopedia of Type Strains, Phase III (KMG-III): the genomes of soil and plant-associated and newly described type strains.</title>
        <authorList>
            <person name="Whitman W."/>
        </authorList>
    </citation>
    <scope>NUCLEOTIDE SEQUENCE [LARGE SCALE GENOMIC DNA]</scope>
    <source>
        <strain evidence="2 3">VKM Ac-2575</strain>
    </source>
</reference>
<proteinExistence type="predicted"/>
<keyword evidence="3" id="KW-1185">Reference proteome</keyword>
<keyword evidence="1" id="KW-0812">Transmembrane</keyword>
<dbReference type="AlphaFoldDB" id="A0A4R7T6F5"/>
<dbReference type="Proteomes" id="UP000295151">
    <property type="component" value="Unassembled WGS sequence"/>
</dbReference>
<dbReference type="EMBL" id="SOCE01000001">
    <property type="protein sequence ID" value="TDU87391.1"/>
    <property type="molecule type" value="Genomic_DNA"/>
</dbReference>
<feature type="transmembrane region" description="Helical" evidence="1">
    <location>
        <begin position="182"/>
        <end position="208"/>
    </location>
</feature>
<evidence type="ECO:0000313" key="3">
    <source>
        <dbReference type="Proteomes" id="UP000295151"/>
    </source>
</evidence>
<sequence length="264" mass="28028">MPVSQVQAWLLPVTDRLVRLSPSPLRVYLNKPVTGSQTAAGLTRSRILRFAWITSVALSAVLAVSHLVNTLVLDGRFGILDADKDQSIMGWTGVAVEAAVAAVLGLLAAGSVRPATLTFCAATVAFLSFDDFIQIHERIGGLLSPFPHAGRLLWPLLYLPLLAALLVQLWRVAENADPAERALVRAGLLALVLAVGLEFCSPLLFAGGQGRGTPGYEIEVAIEECLELAGWLWIGGGLAAFLVCPRLTGEAHLPSPTRLPDPGC</sequence>
<comment type="caution">
    <text evidence="2">The sequence shown here is derived from an EMBL/GenBank/DDBJ whole genome shotgun (WGS) entry which is preliminary data.</text>
</comment>
<feature type="transmembrane region" description="Helical" evidence="1">
    <location>
        <begin position="115"/>
        <end position="133"/>
    </location>
</feature>
<evidence type="ECO:0000256" key="1">
    <source>
        <dbReference type="SAM" id="Phobius"/>
    </source>
</evidence>
<organism evidence="2 3">
    <name type="scientific">Kribbella voronezhensis</name>
    <dbReference type="NCBI Taxonomy" id="2512212"/>
    <lineage>
        <taxon>Bacteria</taxon>
        <taxon>Bacillati</taxon>
        <taxon>Actinomycetota</taxon>
        <taxon>Actinomycetes</taxon>
        <taxon>Propionibacteriales</taxon>
        <taxon>Kribbellaceae</taxon>
        <taxon>Kribbella</taxon>
    </lineage>
</organism>